<dbReference type="AlphaFoldDB" id="E0RX01"/>
<dbReference type="KEGG" id="bpb:bpr_I2176"/>
<organism evidence="1 2">
    <name type="scientific">Butyrivibrio proteoclasticus (strain ATCC 51982 / DSM 14932 / B316)</name>
    <name type="common">Clostridium proteoclasticum</name>
    <dbReference type="NCBI Taxonomy" id="515622"/>
    <lineage>
        <taxon>Bacteria</taxon>
        <taxon>Bacillati</taxon>
        <taxon>Bacillota</taxon>
        <taxon>Clostridia</taxon>
        <taxon>Lachnospirales</taxon>
        <taxon>Lachnospiraceae</taxon>
        <taxon>Butyrivibrio</taxon>
    </lineage>
</organism>
<accession>E0RX01</accession>
<keyword evidence="2" id="KW-1185">Reference proteome</keyword>
<dbReference type="HOGENOM" id="CLU_2116463_0_0_9"/>
<proteinExistence type="predicted"/>
<protein>
    <submittedName>
        <fullName evidence="1">Uncharacterized protein</fullName>
    </submittedName>
</protein>
<reference evidence="1 2" key="1">
    <citation type="journal article" date="2010" name="PLoS ONE">
        <title>The glycobiome of the rumen bacterium Butyrivibrio proteoclasticus B316(T) highlights adaptation to a polysaccharide-rich environment.</title>
        <authorList>
            <person name="Kelly W.J."/>
            <person name="Leahy S.C."/>
            <person name="Altermann E."/>
            <person name="Yeoman C.J."/>
            <person name="Dunne J.C."/>
            <person name="Kong Z."/>
            <person name="Pacheco D.M."/>
            <person name="Li D."/>
            <person name="Noel S.J."/>
            <person name="Moon C.D."/>
            <person name="Cookson A.L."/>
            <person name="Attwood G.T."/>
        </authorList>
    </citation>
    <scope>NUCLEOTIDE SEQUENCE [LARGE SCALE GENOMIC DNA]</scope>
    <source>
        <strain evidence="2">ATCC 51982 / DSM 14932 / B316</strain>
    </source>
</reference>
<dbReference type="STRING" id="515622.bpr_I2176"/>
<gene>
    <name evidence="1" type="ordered locus">bpr_I2176</name>
</gene>
<dbReference type="Proteomes" id="UP000001299">
    <property type="component" value="Chromosome 1"/>
</dbReference>
<evidence type="ECO:0000313" key="1">
    <source>
        <dbReference type="EMBL" id="ADL34909.1"/>
    </source>
</evidence>
<dbReference type="Gene3D" id="3.40.50.720">
    <property type="entry name" value="NAD(P)-binding Rossmann-like Domain"/>
    <property type="match status" value="1"/>
</dbReference>
<evidence type="ECO:0000313" key="2">
    <source>
        <dbReference type="Proteomes" id="UP000001299"/>
    </source>
</evidence>
<name>E0RX01_BUTPB</name>
<dbReference type="EMBL" id="CP001810">
    <property type="protein sequence ID" value="ADL34909.1"/>
    <property type="molecule type" value="Genomic_DNA"/>
</dbReference>
<sequence length="114" mass="12989">MNGAIMIFINCSYEIFLQKLNNRKIVQFGASSAWGYFASSFPDIGREVVDKTLCVVDNSPDKQGSFFDICGRKIKVEAPDILERLSDYVILIIVSVQYQEKNASNWKKWGFPLL</sequence>